<feature type="transmembrane region" description="Helical" evidence="7">
    <location>
        <begin position="286"/>
        <end position="303"/>
    </location>
</feature>
<feature type="transmembrane region" description="Helical" evidence="7">
    <location>
        <begin position="378"/>
        <end position="401"/>
    </location>
</feature>
<dbReference type="InterPro" id="IPR020846">
    <property type="entry name" value="MFS_dom"/>
</dbReference>
<dbReference type="CDD" id="cd06174">
    <property type="entry name" value="MFS"/>
    <property type="match status" value="1"/>
</dbReference>
<evidence type="ECO:0000256" key="3">
    <source>
        <dbReference type="ARBA" id="ARBA00022475"/>
    </source>
</evidence>
<feature type="transmembrane region" description="Helical" evidence="7">
    <location>
        <begin position="220"/>
        <end position="241"/>
    </location>
</feature>
<keyword evidence="3" id="KW-1003">Cell membrane</keyword>
<dbReference type="Pfam" id="PF07690">
    <property type="entry name" value="MFS_1"/>
    <property type="match status" value="1"/>
</dbReference>
<evidence type="ECO:0000259" key="8">
    <source>
        <dbReference type="PROSITE" id="PS50850"/>
    </source>
</evidence>
<keyword evidence="2" id="KW-0813">Transport</keyword>
<dbReference type="InterPro" id="IPR050171">
    <property type="entry name" value="MFS_Transporters"/>
</dbReference>
<dbReference type="KEGG" id="emt:CPZ25_004635"/>
<dbReference type="GO" id="GO:0005886">
    <property type="term" value="C:plasma membrane"/>
    <property type="evidence" value="ECO:0007669"/>
    <property type="project" value="UniProtKB-SubCell"/>
</dbReference>
<dbReference type="RefSeq" id="WP_096919697.1">
    <property type="nucleotide sequence ID" value="NZ_CABJDW020000017.1"/>
</dbReference>
<evidence type="ECO:0000313" key="10">
    <source>
        <dbReference type="Proteomes" id="UP000218387"/>
    </source>
</evidence>
<accession>A0A2A5TGB7</accession>
<keyword evidence="10" id="KW-1185">Reference proteome</keyword>
<feature type="transmembrane region" description="Helical" evidence="7">
    <location>
        <begin position="169"/>
        <end position="191"/>
    </location>
</feature>
<feature type="transmembrane region" description="Helical" evidence="7">
    <location>
        <begin position="50"/>
        <end position="69"/>
    </location>
</feature>
<dbReference type="InterPro" id="IPR011701">
    <property type="entry name" value="MFS"/>
</dbReference>
<gene>
    <name evidence="9" type="ORF">CPZ25_004635</name>
</gene>
<dbReference type="PANTHER" id="PTHR23517">
    <property type="entry name" value="RESISTANCE PROTEIN MDTM, PUTATIVE-RELATED-RELATED"/>
    <property type="match status" value="1"/>
</dbReference>
<evidence type="ECO:0000256" key="1">
    <source>
        <dbReference type="ARBA" id="ARBA00004651"/>
    </source>
</evidence>
<sequence length="413" mass="45103">MELSKGKRNFLVVLISFMVGIIYFIPYIRFTFYDQTIAAFQLTNMELGNLGAVYGLVALFCYPISGFLAEKFSPKLLLAASFIGTAAMTFWQASFPSYGALLVIYILFAFFTTATLWSPYIAVLRNLGTEEEQGKLFGISEAMRGIVSTVTGFVFVWILSLFADAVGGFRAILIIGAVVYIIFAALAIIFLPKNVSREEKENEGKKEKGSILKALKLPGVWLMGLFIFSCYSIIAAGINYLGTYTTQILGVSASVSSSLAIIRSYVLTVVAGIGAGIIADKFKSRLIFLVYVLIAIIVCAVATPFLSNLVTLAIIVTMVLSLLYFMMKSVYFSIMGESGIPVAMTGIASGIVSFIGFIPDAFITSLMGSWLDKDPVTGFNMIFAWIAIWGVIAIVLALVIYKRGKKNQLIHEK</sequence>
<dbReference type="GO" id="GO:0022857">
    <property type="term" value="F:transmembrane transporter activity"/>
    <property type="evidence" value="ECO:0007669"/>
    <property type="project" value="InterPro"/>
</dbReference>
<dbReference type="PROSITE" id="PS50850">
    <property type="entry name" value="MFS"/>
    <property type="match status" value="1"/>
</dbReference>
<evidence type="ECO:0000256" key="6">
    <source>
        <dbReference type="ARBA" id="ARBA00023136"/>
    </source>
</evidence>
<dbReference type="Gene3D" id="1.20.1250.20">
    <property type="entry name" value="MFS general substrate transporter like domains"/>
    <property type="match status" value="1"/>
</dbReference>
<organism evidence="9 10">
    <name type="scientific">Eubacterium maltosivorans</name>
    <dbReference type="NCBI Taxonomy" id="2041044"/>
    <lineage>
        <taxon>Bacteria</taxon>
        <taxon>Bacillati</taxon>
        <taxon>Bacillota</taxon>
        <taxon>Clostridia</taxon>
        <taxon>Eubacteriales</taxon>
        <taxon>Eubacteriaceae</taxon>
        <taxon>Eubacterium</taxon>
    </lineage>
</organism>
<feature type="transmembrane region" description="Helical" evidence="7">
    <location>
        <begin position="76"/>
        <end position="94"/>
    </location>
</feature>
<evidence type="ECO:0000256" key="4">
    <source>
        <dbReference type="ARBA" id="ARBA00022692"/>
    </source>
</evidence>
<evidence type="ECO:0000256" key="5">
    <source>
        <dbReference type="ARBA" id="ARBA00022989"/>
    </source>
</evidence>
<proteinExistence type="predicted"/>
<dbReference type="AlphaFoldDB" id="A0A2A5TGB7"/>
<keyword evidence="5 7" id="KW-1133">Transmembrane helix</keyword>
<keyword evidence="4 7" id="KW-0812">Transmembrane</keyword>
<evidence type="ECO:0000256" key="7">
    <source>
        <dbReference type="SAM" id="Phobius"/>
    </source>
</evidence>
<keyword evidence="6 7" id="KW-0472">Membrane</keyword>
<dbReference type="InterPro" id="IPR036259">
    <property type="entry name" value="MFS_trans_sf"/>
</dbReference>
<dbReference type="Proteomes" id="UP000218387">
    <property type="component" value="Chromosome"/>
</dbReference>
<evidence type="ECO:0000256" key="2">
    <source>
        <dbReference type="ARBA" id="ARBA00022448"/>
    </source>
</evidence>
<feature type="domain" description="Major facilitator superfamily (MFS) profile" evidence="8">
    <location>
        <begin position="8"/>
        <end position="405"/>
    </location>
</feature>
<comment type="subcellular location">
    <subcellularLocation>
        <location evidence="1">Cell membrane</location>
        <topology evidence="1">Multi-pass membrane protein</topology>
    </subcellularLocation>
</comment>
<reference evidence="9 10" key="1">
    <citation type="submission" date="2018-05" db="EMBL/GenBank/DDBJ databases">
        <title>Genome comparison of Eubacterium sp.</title>
        <authorList>
            <person name="Feng Y."/>
            <person name="Sanchez-Andrea I."/>
            <person name="Stams A.J.M."/>
            <person name="De Vos W.M."/>
        </authorList>
    </citation>
    <scope>NUCLEOTIDE SEQUENCE [LARGE SCALE GENOMIC DNA]</scope>
    <source>
        <strain evidence="9 10">YI</strain>
    </source>
</reference>
<name>A0A2A5TGB7_EUBML</name>
<feature type="transmembrane region" description="Helical" evidence="7">
    <location>
        <begin position="145"/>
        <end position="163"/>
    </location>
</feature>
<feature type="transmembrane region" description="Helical" evidence="7">
    <location>
        <begin position="261"/>
        <end position="279"/>
    </location>
</feature>
<protein>
    <submittedName>
        <fullName evidence="9">MFS transporter</fullName>
    </submittedName>
</protein>
<dbReference type="SUPFAM" id="SSF103473">
    <property type="entry name" value="MFS general substrate transporter"/>
    <property type="match status" value="1"/>
</dbReference>
<feature type="transmembrane region" description="Helical" evidence="7">
    <location>
        <begin position="100"/>
        <end position="124"/>
    </location>
</feature>
<evidence type="ECO:0000313" key="9">
    <source>
        <dbReference type="EMBL" id="QCT70640.1"/>
    </source>
</evidence>
<dbReference type="EMBL" id="CP029487">
    <property type="protein sequence ID" value="QCT70640.1"/>
    <property type="molecule type" value="Genomic_DNA"/>
</dbReference>
<feature type="transmembrane region" description="Helical" evidence="7">
    <location>
        <begin position="339"/>
        <end position="358"/>
    </location>
</feature>
<feature type="transmembrane region" description="Helical" evidence="7">
    <location>
        <begin position="12"/>
        <end position="30"/>
    </location>
</feature>
<feature type="transmembrane region" description="Helical" evidence="7">
    <location>
        <begin position="309"/>
        <end position="327"/>
    </location>
</feature>